<reference evidence="1 2" key="1">
    <citation type="journal article" date="2008" name="J. Bacteriol.">
        <title>Genome of the actinomycete plant pathogen Clavibacter michiganensis subsp. sepedonicus suggests recent niche adaptation.</title>
        <authorList>
            <person name="Bentley S.D."/>
            <person name="Corton C."/>
            <person name="Brown S.E."/>
            <person name="Barron A."/>
            <person name="Clark L."/>
            <person name="Doggett J."/>
            <person name="Harris B."/>
            <person name="Ormond D."/>
            <person name="Quail M.A."/>
            <person name="May G."/>
            <person name="Francis D."/>
            <person name="Knudson D."/>
            <person name="Parkhill J."/>
            <person name="Ishimaru C.A."/>
        </authorList>
    </citation>
    <scope>NUCLEOTIDE SEQUENCE [LARGE SCALE GENOMIC DNA]</scope>
    <source>
        <strain evidence="2">ATCC 33113 / DSM 20744 / JCM 9667 / LMG 2889 / ICMP 2535 / C-1</strain>
    </source>
</reference>
<dbReference type="STRING" id="31964.CMS1941"/>
<dbReference type="KEGG" id="cms:CMS1941"/>
<dbReference type="OrthoDB" id="369485at85006"/>
<dbReference type="RefSeq" id="WP_012299269.1">
    <property type="nucleotide sequence ID" value="NC_010407.1"/>
</dbReference>
<dbReference type="Proteomes" id="UP000001318">
    <property type="component" value="Chromosome"/>
</dbReference>
<evidence type="ECO:0000313" key="2">
    <source>
        <dbReference type="Proteomes" id="UP000001318"/>
    </source>
</evidence>
<accession>B0REE6</accession>
<dbReference type="HOGENOM" id="CLU_1692386_0_0_11"/>
<dbReference type="GeneID" id="41395493"/>
<evidence type="ECO:0000313" key="1">
    <source>
        <dbReference type="EMBL" id="CAQ02038.1"/>
    </source>
</evidence>
<sequence length="155" mass="17297">MGGQADQHPFNKLSVFSNADKHEMLLPSAMAYEWYLEDEGGEIEYLTPVLQTTLERAGQLRVTATVSGVQNAEIDGALRFYVDDPNRFWEATLKNVTGDPRFTYSKAPQVSVGFKHAGLQITHPVLLSIHKMARELATEVGESWGYVITHAESEE</sequence>
<keyword evidence="2" id="KW-1185">Reference proteome</keyword>
<proteinExistence type="predicted"/>
<name>B0REE6_CLASE</name>
<organism evidence="1 2">
    <name type="scientific">Clavibacter sepedonicus</name>
    <name type="common">Clavibacter michiganensis subsp. sepedonicus</name>
    <dbReference type="NCBI Taxonomy" id="31964"/>
    <lineage>
        <taxon>Bacteria</taxon>
        <taxon>Bacillati</taxon>
        <taxon>Actinomycetota</taxon>
        <taxon>Actinomycetes</taxon>
        <taxon>Micrococcales</taxon>
        <taxon>Microbacteriaceae</taxon>
        <taxon>Clavibacter</taxon>
    </lineage>
</organism>
<protein>
    <submittedName>
        <fullName evidence="1">Uncharacterized protein</fullName>
    </submittedName>
</protein>
<gene>
    <name evidence="1" type="ordered locus">CMS1941</name>
</gene>
<dbReference type="AlphaFoldDB" id="B0REE6"/>
<dbReference type="EMBL" id="AM849034">
    <property type="protein sequence ID" value="CAQ02038.1"/>
    <property type="molecule type" value="Genomic_DNA"/>
</dbReference>